<dbReference type="InterPro" id="IPR032466">
    <property type="entry name" value="Metal_Hydrolase"/>
</dbReference>
<reference evidence="2" key="1">
    <citation type="submission" date="2021-07" db="EMBL/GenBank/DDBJ databases">
        <title>New genus and species of the family Alcaligenaceae.</title>
        <authorList>
            <person name="Hahn M.W."/>
        </authorList>
    </citation>
    <scope>NUCLEOTIDE SEQUENCE</scope>
    <source>
        <strain evidence="2">LF4-65</strain>
    </source>
</reference>
<dbReference type="Gene3D" id="3.20.20.140">
    <property type="entry name" value="Metal-dependent hydrolases"/>
    <property type="match status" value="1"/>
</dbReference>
<dbReference type="AlphaFoldDB" id="A0A953T7H1"/>
<dbReference type="InterPro" id="IPR006680">
    <property type="entry name" value="Amidohydro-rel"/>
</dbReference>
<comment type="caution">
    <text evidence="2">The sequence shown here is derived from an EMBL/GenBank/DDBJ whole genome shotgun (WGS) entry which is preliminary data.</text>
</comment>
<dbReference type="GO" id="GO:0016787">
    <property type="term" value="F:hydrolase activity"/>
    <property type="evidence" value="ECO:0007669"/>
    <property type="project" value="InterPro"/>
</dbReference>
<proteinExistence type="predicted"/>
<sequence length="286" mass="32112">MMIPNTAGIAAPTLRLPAGACDSHLHIYDARFPTAVDAAHSLDKATVNEYRQLQKRLGTTRAIIVTPRSYGVDNRVTVDAIEQLGIQNARGVAVLRTDTTDAQIQELDRAGIRGIRFSLYTPTHAAASFDMVEELSHRVEPFGWHLQLHWTADQFVAHEAMLKRLPSRLVIDHMARLPQPAGVNHPAVRIMNALLERGRTWVKLSGPYLDSQLGERGQYLDIDAVPRHWIKIAPERLVWGSDWPHPTEVIKPDDARLLDLMSRWTESEAVIKKIFVTNPAALYGFD</sequence>
<evidence type="ECO:0000313" key="3">
    <source>
        <dbReference type="Proteomes" id="UP000739565"/>
    </source>
</evidence>
<dbReference type="EMBL" id="JAHXRI010000007">
    <property type="protein sequence ID" value="MBZ1350704.1"/>
    <property type="molecule type" value="Genomic_DNA"/>
</dbReference>
<dbReference type="Proteomes" id="UP000739565">
    <property type="component" value="Unassembled WGS sequence"/>
</dbReference>
<feature type="domain" description="Amidohydrolase-related" evidence="1">
    <location>
        <begin position="21"/>
        <end position="285"/>
    </location>
</feature>
<evidence type="ECO:0000313" key="2">
    <source>
        <dbReference type="EMBL" id="MBZ1350704.1"/>
    </source>
</evidence>
<dbReference type="PANTHER" id="PTHR35563:SF2">
    <property type="entry name" value="BARREL METAL-DEPENDENT HYDROLASE, PUTATIVE (AFU_ORTHOLOGUE AFUA_1G16240)-RELATED"/>
    <property type="match status" value="1"/>
</dbReference>
<dbReference type="PANTHER" id="PTHR35563">
    <property type="entry name" value="BARREL METAL-DEPENDENT HYDROLASE, PUTATIVE (AFU_ORTHOLOGUE AFUA_1G16240)-RELATED"/>
    <property type="match status" value="1"/>
</dbReference>
<accession>A0A953T7H1</accession>
<protein>
    <submittedName>
        <fullName evidence="2">Amidohydrolase family protein</fullName>
    </submittedName>
</protein>
<dbReference type="InterPro" id="IPR052358">
    <property type="entry name" value="Aro_Compnd_Degr_Hydrolases"/>
</dbReference>
<name>A0A953T7H1_9BURK</name>
<keyword evidence="3" id="KW-1185">Reference proteome</keyword>
<gene>
    <name evidence="2" type="ORF">KZZ10_08610</name>
</gene>
<dbReference type="Pfam" id="PF04909">
    <property type="entry name" value="Amidohydro_2"/>
    <property type="match status" value="1"/>
</dbReference>
<organism evidence="2 3">
    <name type="scientific">Zwartia hollandica</name>
    <dbReference type="NCBI Taxonomy" id="324606"/>
    <lineage>
        <taxon>Bacteria</taxon>
        <taxon>Pseudomonadati</taxon>
        <taxon>Pseudomonadota</taxon>
        <taxon>Betaproteobacteria</taxon>
        <taxon>Burkholderiales</taxon>
        <taxon>Alcaligenaceae</taxon>
        <taxon>Zwartia</taxon>
    </lineage>
</organism>
<evidence type="ECO:0000259" key="1">
    <source>
        <dbReference type="Pfam" id="PF04909"/>
    </source>
</evidence>
<dbReference type="SUPFAM" id="SSF51556">
    <property type="entry name" value="Metallo-dependent hydrolases"/>
    <property type="match status" value="1"/>
</dbReference>
<dbReference type="RefSeq" id="WP_259661115.1">
    <property type="nucleotide sequence ID" value="NZ_JAHXRI010000007.1"/>
</dbReference>